<name>A0A841FBV9_9ACTN</name>
<dbReference type="GO" id="GO:0016747">
    <property type="term" value="F:acyltransferase activity, transferring groups other than amino-acyl groups"/>
    <property type="evidence" value="ECO:0007669"/>
    <property type="project" value="InterPro"/>
</dbReference>
<feature type="domain" description="N-acetyltransferase" evidence="1">
    <location>
        <begin position="15"/>
        <end position="182"/>
    </location>
</feature>
<dbReference type="PANTHER" id="PTHR43610:SF1">
    <property type="entry name" value="N-ACETYLTRANSFERASE DOMAIN-CONTAINING PROTEIN"/>
    <property type="match status" value="1"/>
</dbReference>
<dbReference type="EMBL" id="JACHGT010000005">
    <property type="protein sequence ID" value="MBB6034771.1"/>
    <property type="molecule type" value="Genomic_DNA"/>
</dbReference>
<organism evidence="2 3">
    <name type="scientific">Phytomonospora endophytica</name>
    <dbReference type="NCBI Taxonomy" id="714109"/>
    <lineage>
        <taxon>Bacteria</taxon>
        <taxon>Bacillati</taxon>
        <taxon>Actinomycetota</taxon>
        <taxon>Actinomycetes</taxon>
        <taxon>Micromonosporales</taxon>
        <taxon>Micromonosporaceae</taxon>
        <taxon>Phytomonospora</taxon>
    </lineage>
</organism>
<dbReference type="Gene3D" id="3.40.630.30">
    <property type="match status" value="1"/>
</dbReference>
<accession>A0A841FBV9</accession>
<comment type="caution">
    <text evidence="2">The sequence shown here is derived from an EMBL/GenBank/DDBJ whole genome shotgun (WGS) entry which is preliminary data.</text>
</comment>
<evidence type="ECO:0000313" key="3">
    <source>
        <dbReference type="Proteomes" id="UP000548476"/>
    </source>
</evidence>
<proteinExistence type="predicted"/>
<keyword evidence="2" id="KW-0808">Transferase</keyword>
<dbReference type="PANTHER" id="PTHR43610">
    <property type="entry name" value="BLL6696 PROTEIN"/>
    <property type="match status" value="1"/>
</dbReference>
<dbReference type="Proteomes" id="UP000548476">
    <property type="component" value="Unassembled WGS sequence"/>
</dbReference>
<dbReference type="InterPro" id="IPR000182">
    <property type="entry name" value="GNAT_dom"/>
</dbReference>
<dbReference type="Pfam" id="PF13302">
    <property type="entry name" value="Acetyltransf_3"/>
    <property type="match status" value="1"/>
</dbReference>
<dbReference type="RefSeq" id="WP_184787637.1">
    <property type="nucleotide sequence ID" value="NZ_BONT01000067.1"/>
</dbReference>
<protein>
    <submittedName>
        <fullName evidence="2">RimJ/RimL family protein N-acetyltransferase</fullName>
    </submittedName>
</protein>
<gene>
    <name evidence="2" type="ORF">HNR73_002625</name>
</gene>
<evidence type="ECO:0000313" key="2">
    <source>
        <dbReference type="EMBL" id="MBB6034771.1"/>
    </source>
</evidence>
<sequence length="197" mass="21816">MTDWFDRPVLAGAHVRLEPLSLDHAEGLFAASADPGIWTWLRHRQPSTVDEMRAIVAGSLAAHAAGKTVPWVQVDAGSGEVAGTTSYHDVEATDRGLCIGGTWIGAKWRRTGVNTEAKLLLLDRAFGDLGAERVAWHTDHRNERSQRAIERLGAAREGVLRRHRLRPDGSFRDTVVYSIVAEEWPPARERLVSKLAR</sequence>
<reference evidence="2 3" key="1">
    <citation type="submission" date="2020-08" db="EMBL/GenBank/DDBJ databases">
        <title>Genomic Encyclopedia of Type Strains, Phase IV (KMG-IV): sequencing the most valuable type-strain genomes for metagenomic binning, comparative biology and taxonomic classification.</title>
        <authorList>
            <person name="Goeker M."/>
        </authorList>
    </citation>
    <scope>NUCLEOTIDE SEQUENCE [LARGE SCALE GENOMIC DNA]</scope>
    <source>
        <strain evidence="2 3">YIM 65646</strain>
    </source>
</reference>
<dbReference type="AlphaFoldDB" id="A0A841FBV9"/>
<dbReference type="SUPFAM" id="SSF55729">
    <property type="entry name" value="Acyl-CoA N-acyltransferases (Nat)"/>
    <property type="match status" value="1"/>
</dbReference>
<keyword evidence="3" id="KW-1185">Reference proteome</keyword>
<dbReference type="InterPro" id="IPR016181">
    <property type="entry name" value="Acyl_CoA_acyltransferase"/>
</dbReference>
<evidence type="ECO:0000259" key="1">
    <source>
        <dbReference type="PROSITE" id="PS51186"/>
    </source>
</evidence>
<dbReference type="PROSITE" id="PS51186">
    <property type="entry name" value="GNAT"/>
    <property type="match status" value="1"/>
</dbReference>